<dbReference type="AlphaFoldDB" id="H0ENJ1"/>
<feature type="region of interest" description="Disordered" evidence="1">
    <location>
        <begin position="107"/>
        <end position="157"/>
    </location>
</feature>
<dbReference type="Proteomes" id="UP000005446">
    <property type="component" value="Unassembled WGS sequence"/>
</dbReference>
<keyword evidence="4" id="KW-1185">Reference proteome</keyword>
<dbReference type="Gene3D" id="1.20.1280.50">
    <property type="match status" value="1"/>
</dbReference>
<evidence type="ECO:0000313" key="4">
    <source>
        <dbReference type="Proteomes" id="UP000005446"/>
    </source>
</evidence>
<dbReference type="InterPro" id="IPR001810">
    <property type="entry name" value="F-box_dom"/>
</dbReference>
<dbReference type="OrthoDB" id="5554140at2759"/>
<dbReference type="Pfam" id="PF12937">
    <property type="entry name" value="F-box-like"/>
    <property type="match status" value="1"/>
</dbReference>
<protein>
    <recommendedName>
        <fullName evidence="2">F-box domain-containing protein</fullName>
    </recommendedName>
</protein>
<evidence type="ECO:0000259" key="2">
    <source>
        <dbReference type="PROSITE" id="PS50181"/>
    </source>
</evidence>
<feature type="compositionally biased region" description="Basic and acidic residues" evidence="1">
    <location>
        <begin position="143"/>
        <end position="157"/>
    </location>
</feature>
<name>H0ENJ1_GLAL7</name>
<dbReference type="PROSITE" id="PS50181">
    <property type="entry name" value="FBOX"/>
    <property type="match status" value="1"/>
</dbReference>
<dbReference type="EMBL" id="AGUE01000104">
    <property type="protein sequence ID" value="EHK99873.1"/>
    <property type="molecule type" value="Genomic_DNA"/>
</dbReference>
<dbReference type="SUPFAM" id="SSF81383">
    <property type="entry name" value="F-box domain"/>
    <property type="match status" value="1"/>
</dbReference>
<organism evidence="3 4">
    <name type="scientific">Glarea lozoyensis (strain ATCC 74030 / MF5533)</name>
    <dbReference type="NCBI Taxonomy" id="1104152"/>
    <lineage>
        <taxon>Eukaryota</taxon>
        <taxon>Fungi</taxon>
        <taxon>Dikarya</taxon>
        <taxon>Ascomycota</taxon>
        <taxon>Pezizomycotina</taxon>
        <taxon>Leotiomycetes</taxon>
        <taxon>Helotiales</taxon>
        <taxon>Helotiaceae</taxon>
        <taxon>Glarea</taxon>
    </lineage>
</organism>
<proteinExistence type="predicted"/>
<dbReference type="SMART" id="SM00256">
    <property type="entry name" value="FBOX"/>
    <property type="match status" value="1"/>
</dbReference>
<evidence type="ECO:0000313" key="3">
    <source>
        <dbReference type="EMBL" id="EHK99873.1"/>
    </source>
</evidence>
<comment type="caution">
    <text evidence="3">The sequence shown here is derived from an EMBL/GenBank/DDBJ whole genome shotgun (WGS) entry which is preliminary data.</text>
</comment>
<gene>
    <name evidence="3" type="ORF">M7I_4196</name>
</gene>
<dbReference type="HOGENOM" id="CLU_141748_0_0_1"/>
<reference evidence="3 4" key="1">
    <citation type="journal article" date="2012" name="Eukaryot. Cell">
        <title>Genome sequence of the fungus Glarea lozoyensis: the first genome sequence of a species from the Helotiaceae family.</title>
        <authorList>
            <person name="Youssar L."/>
            <person name="Gruening B.A."/>
            <person name="Erxleben A."/>
            <person name="Guenther S."/>
            <person name="Huettel W."/>
        </authorList>
    </citation>
    <scope>NUCLEOTIDE SEQUENCE [LARGE SCALE GENOMIC DNA]</scope>
    <source>
        <strain evidence="4">ATCC 74030 / MF5533</strain>
    </source>
</reference>
<dbReference type="InParanoid" id="H0ENJ1"/>
<dbReference type="InterPro" id="IPR036047">
    <property type="entry name" value="F-box-like_dom_sf"/>
</dbReference>
<feature type="region of interest" description="Disordered" evidence="1">
    <location>
        <begin position="1"/>
        <end position="23"/>
    </location>
</feature>
<sequence>MPPKPITMSNFKRAPQATPHHSSLLSTLKSTTMIESKPVLPAEIISRILDYLPIPDLLSFARTSKRMLEMVYEDSRWVQRLHAMGLWNEGEARKRFEEGMKRKREVMRKRHEEEAKRLGIGVQNGVGAQRKRRKDKGGARIAVPDREGPDARSRGAA</sequence>
<accession>H0ENJ1</accession>
<feature type="domain" description="F-box" evidence="2">
    <location>
        <begin position="34"/>
        <end position="80"/>
    </location>
</feature>
<evidence type="ECO:0000256" key="1">
    <source>
        <dbReference type="SAM" id="MobiDB-lite"/>
    </source>
</evidence>